<evidence type="ECO:0000256" key="6">
    <source>
        <dbReference type="ARBA" id="ARBA00023136"/>
    </source>
</evidence>
<dbReference type="AlphaFoldDB" id="A0A0D2JYV9"/>
<evidence type="ECO:0000256" key="3">
    <source>
        <dbReference type="ARBA" id="ARBA00022475"/>
    </source>
</evidence>
<evidence type="ECO:0000259" key="8">
    <source>
        <dbReference type="PROSITE" id="PS50928"/>
    </source>
</evidence>
<sequence length="260" mass="27945">MSENGFSNPERGRTGEGFWKLLGLCLVLAFWQLGSMVLPPLVLASPLAAFKALFLLLADPGFWVNHFLVTLGRVMAGVGLGALAGFGLGIAAGLNKGIRAMLEPLRWILMSVPAVVVVVIAMLWFGMGSVMVVFIAGLFLCPLVYVNIVKGMAALDEKYLEMAEVHGFPLLMRIKDIYIPAICAPLISALAIVVGNGVRVTILAEVLGSDLGLGYCLSSARTALMIPELFACVLLCLLIVGGLEFAFLKPLEKRLLQWKQ</sequence>
<evidence type="ECO:0000256" key="4">
    <source>
        <dbReference type="ARBA" id="ARBA00022692"/>
    </source>
</evidence>
<reference evidence="9 10" key="1">
    <citation type="submission" date="2013-11" db="EMBL/GenBank/DDBJ databases">
        <title>Metagenomic analysis of a methanogenic consortium involved in long chain n-alkane degradation.</title>
        <authorList>
            <person name="Davidova I.A."/>
            <person name="Callaghan A.V."/>
            <person name="Wawrik B."/>
            <person name="Pruitt S."/>
            <person name="Marks C."/>
            <person name="Duncan K.E."/>
            <person name="Suflita J.M."/>
        </authorList>
    </citation>
    <scope>NUCLEOTIDE SEQUENCE [LARGE SCALE GENOMIC DNA]</scope>
    <source>
        <strain evidence="9 10">SPR</strain>
    </source>
</reference>
<evidence type="ECO:0000313" key="9">
    <source>
        <dbReference type="EMBL" id="KIX14745.1"/>
    </source>
</evidence>
<dbReference type="InterPro" id="IPR035906">
    <property type="entry name" value="MetI-like_sf"/>
</dbReference>
<feature type="transmembrane region" description="Helical" evidence="7">
    <location>
        <begin position="131"/>
        <end position="149"/>
    </location>
</feature>
<dbReference type="EMBL" id="AZAC01000008">
    <property type="protein sequence ID" value="KIX14745.1"/>
    <property type="molecule type" value="Genomic_DNA"/>
</dbReference>
<feature type="transmembrane region" description="Helical" evidence="7">
    <location>
        <begin position="177"/>
        <end position="204"/>
    </location>
</feature>
<keyword evidence="2 7" id="KW-0813">Transport</keyword>
<keyword evidence="5 7" id="KW-1133">Transmembrane helix</keyword>
<evidence type="ECO:0000256" key="1">
    <source>
        <dbReference type="ARBA" id="ARBA00004651"/>
    </source>
</evidence>
<dbReference type="Pfam" id="PF00528">
    <property type="entry name" value="BPD_transp_1"/>
    <property type="match status" value="1"/>
</dbReference>
<keyword evidence="4 7" id="KW-0812">Transmembrane</keyword>
<gene>
    <name evidence="9" type="ORF">X474_06280</name>
</gene>
<dbReference type="PANTHER" id="PTHR30151">
    <property type="entry name" value="ALKANE SULFONATE ABC TRANSPORTER-RELATED, MEMBRANE SUBUNIT"/>
    <property type="match status" value="1"/>
</dbReference>
<feature type="transmembrane region" description="Helical" evidence="7">
    <location>
        <begin position="21"/>
        <end position="54"/>
    </location>
</feature>
<accession>A0A0D2JYV9</accession>
<evidence type="ECO:0000313" key="10">
    <source>
        <dbReference type="Proteomes" id="UP000032233"/>
    </source>
</evidence>
<dbReference type="PANTHER" id="PTHR30151:SF0">
    <property type="entry name" value="ABC TRANSPORTER PERMEASE PROTEIN MJ0413-RELATED"/>
    <property type="match status" value="1"/>
</dbReference>
<feature type="domain" description="ABC transmembrane type-1" evidence="8">
    <location>
        <begin position="67"/>
        <end position="247"/>
    </location>
</feature>
<dbReference type="Proteomes" id="UP000032233">
    <property type="component" value="Unassembled WGS sequence"/>
</dbReference>
<organism evidence="9 10">
    <name type="scientific">Dethiosulfatarculus sandiegensis</name>
    <dbReference type="NCBI Taxonomy" id="1429043"/>
    <lineage>
        <taxon>Bacteria</taxon>
        <taxon>Pseudomonadati</taxon>
        <taxon>Thermodesulfobacteriota</taxon>
        <taxon>Desulfarculia</taxon>
        <taxon>Desulfarculales</taxon>
        <taxon>Desulfarculaceae</taxon>
        <taxon>Dethiosulfatarculus</taxon>
    </lineage>
</organism>
<comment type="caution">
    <text evidence="9">The sequence shown here is derived from an EMBL/GenBank/DDBJ whole genome shotgun (WGS) entry which is preliminary data.</text>
</comment>
<dbReference type="CDD" id="cd06261">
    <property type="entry name" value="TM_PBP2"/>
    <property type="match status" value="1"/>
</dbReference>
<dbReference type="STRING" id="1429043.X474_06280"/>
<keyword evidence="6 7" id="KW-0472">Membrane</keyword>
<dbReference type="FunCoup" id="A0A0D2JYV9">
    <property type="interactions" value="334"/>
</dbReference>
<keyword evidence="3" id="KW-1003">Cell membrane</keyword>
<evidence type="ECO:0000256" key="2">
    <source>
        <dbReference type="ARBA" id="ARBA00022448"/>
    </source>
</evidence>
<feature type="transmembrane region" description="Helical" evidence="7">
    <location>
        <begin position="107"/>
        <end position="125"/>
    </location>
</feature>
<evidence type="ECO:0000256" key="7">
    <source>
        <dbReference type="RuleBase" id="RU363032"/>
    </source>
</evidence>
<protein>
    <recommendedName>
        <fullName evidence="8">ABC transmembrane type-1 domain-containing protein</fullName>
    </recommendedName>
</protein>
<dbReference type="InterPro" id="IPR000515">
    <property type="entry name" value="MetI-like"/>
</dbReference>
<dbReference type="InParanoid" id="A0A0D2JYV9"/>
<dbReference type="Gene3D" id="1.10.3720.10">
    <property type="entry name" value="MetI-like"/>
    <property type="match status" value="1"/>
</dbReference>
<comment type="subcellular location">
    <subcellularLocation>
        <location evidence="1 7">Cell membrane</location>
        <topology evidence="1 7">Multi-pass membrane protein</topology>
    </subcellularLocation>
</comment>
<evidence type="ECO:0000256" key="5">
    <source>
        <dbReference type="ARBA" id="ARBA00022989"/>
    </source>
</evidence>
<comment type="similarity">
    <text evidence="7">Belongs to the binding-protein-dependent transport system permease family.</text>
</comment>
<feature type="transmembrane region" description="Helical" evidence="7">
    <location>
        <begin position="224"/>
        <end position="248"/>
    </location>
</feature>
<dbReference type="GO" id="GO:0005886">
    <property type="term" value="C:plasma membrane"/>
    <property type="evidence" value="ECO:0007669"/>
    <property type="project" value="UniProtKB-SubCell"/>
</dbReference>
<dbReference type="PROSITE" id="PS50928">
    <property type="entry name" value="ABC_TM1"/>
    <property type="match status" value="1"/>
</dbReference>
<feature type="transmembrane region" description="Helical" evidence="7">
    <location>
        <begin position="74"/>
        <end position="95"/>
    </location>
</feature>
<dbReference type="GO" id="GO:0055085">
    <property type="term" value="P:transmembrane transport"/>
    <property type="evidence" value="ECO:0007669"/>
    <property type="project" value="InterPro"/>
</dbReference>
<dbReference type="RefSeq" id="WP_044347398.1">
    <property type="nucleotide sequence ID" value="NZ_AZAC01000008.1"/>
</dbReference>
<keyword evidence="10" id="KW-1185">Reference proteome</keyword>
<name>A0A0D2JYV9_9BACT</name>
<proteinExistence type="inferred from homology"/>
<dbReference type="SUPFAM" id="SSF161098">
    <property type="entry name" value="MetI-like"/>
    <property type="match status" value="1"/>
</dbReference>
<dbReference type="OrthoDB" id="5322475at2"/>